<dbReference type="EMBL" id="JAZHGC010000032">
    <property type="protein sequence ID" value="MEM5290078.1"/>
    <property type="molecule type" value="Genomic_DNA"/>
</dbReference>
<proteinExistence type="predicted"/>
<evidence type="ECO:0008006" key="4">
    <source>
        <dbReference type="Google" id="ProtNLM"/>
    </source>
</evidence>
<accession>A0ABU9QLD4</accession>
<comment type="caution">
    <text evidence="2">The sequence shown here is derived from an EMBL/GenBank/DDBJ whole genome shotgun (WGS) entry which is preliminary data.</text>
</comment>
<feature type="compositionally biased region" description="Polar residues" evidence="1">
    <location>
        <begin position="29"/>
        <end position="51"/>
    </location>
</feature>
<organism evidence="2 3">
    <name type="scientific">Paraburkholderia sabiae</name>
    <dbReference type="NCBI Taxonomy" id="273251"/>
    <lineage>
        <taxon>Bacteria</taxon>
        <taxon>Pseudomonadati</taxon>
        <taxon>Pseudomonadota</taxon>
        <taxon>Betaproteobacteria</taxon>
        <taxon>Burkholderiales</taxon>
        <taxon>Burkholderiaceae</taxon>
        <taxon>Paraburkholderia</taxon>
    </lineage>
</organism>
<dbReference type="RefSeq" id="WP_201649054.1">
    <property type="nucleotide sequence ID" value="NZ_CAJHCS010000004.1"/>
</dbReference>
<evidence type="ECO:0000313" key="3">
    <source>
        <dbReference type="Proteomes" id="UP001494588"/>
    </source>
</evidence>
<feature type="compositionally biased region" description="Basic and acidic residues" evidence="1">
    <location>
        <begin position="68"/>
        <end position="88"/>
    </location>
</feature>
<protein>
    <recommendedName>
        <fullName evidence="4">Secreted protein</fullName>
    </recommendedName>
</protein>
<sequence length="94" mass="10276">MKIRSAERLLFVAIVTSAVVAQIRVHTLPSDQTSAPTHAGTSTSAQSSRMQSCDDEHDALLRAACTTRGERRPVDNGDRPINRIDKPHAGKLWV</sequence>
<name>A0ABU9QLD4_9BURK</name>
<evidence type="ECO:0000256" key="1">
    <source>
        <dbReference type="SAM" id="MobiDB-lite"/>
    </source>
</evidence>
<reference evidence="2 3" key="1">
    <citation type="submission" date="2024-01" db="EMBL/GenBank/DDBJ databases">
        <title>The diversity of rhizobia nodulating Mimosa spp. in eleven states of Brazil covering several biomes is determined by host plant, location, and edaphic factors.</title>
        <authorList>
            <person name="Rouws L."/>
            <person name="Barauna A."/>
            <person name="Beukes C."/>
            <person name="De Faria S.M."/>
            <person name="Gross E."/>
            <person name="Dos Reis Junior F.B."/>
            <person name="Simon M."/>
            <person name="Maluk M."/>
            <person name="Odee D.W."/>
            <person name="Kenicer G."/>
            <person name="Young J.P.W."/>
            <person name="Reis V.M."/>
            <person name="Zilli J."/>
            <person name="James E.K."/>
        </authorList>
    </citation>
    <scope>NUCLEOTIDE SEQUENCE [LARGE SCALE GENOMIC DNA]</scope>
    <source>
        <strain evidence="2 3">JPY77</strain>
    </source>
</reference>
<evidence type="ECO:0000313" key="2">
    <source>
        <dbReference type="EMBL" id="MEM5290078.1"/>
    </source>
</evidence>
<keyword evidence="3" id="KW-1185">Reference proteome</keyword>
<feature type="region of interest" description="Disordered" evidence="1">
    <location>
        <begin position="68"/>
        <end position="94"/>
    </location>
</feature>
<dbReference type="Proteomes" id="UP001494588">
    <property type="component" value="Unassembled WGS sequence"/>
</dbReference>
<gene>
    <name evidence="2" type="ORF">V4C55_30580</name>
</gene>
<feature type="region of interest" description="Disordered" evidence="1">
    <location>
        <begin position="27"/>
        <end position="53"/>
    </location>
</feature>